<protein>
    <submittedName>
        <fullName evidence="1">Uncharacterized protein</fullName>
    </submittedName>
</protein>
<reference evidence="1 2" key="1">
    <citation type="submission" date="2013-03" db="EMBL/GenBank/DDBJ databases">
        <title>The Genome Sequence of Enterococcus sulfureus ATCC_49903 (PacBio/Illumina hybrid assembly).</title>
        <authorList>
            <consortium name="The Broad Institute Genomics Platform"/>
            <consortium name="The Broad Institute Genome Sequencing Center for Infectious Disease"/>
            <person name="Earl A."/>
            <person name="Russ C."/>
            <person name="Gilmore M."/>
            <person name="Surin D."/>
            <person name="Walker B."/>
            <person name="Young S."/>
            <person name="Zeng Q."/>
            <person name="Gargeya S."/>
            <person name="Fitzgerald M."/>
            <person name="Haas B."/>
            <person name="Abouelleil A."/>
            <person name="Allen A.W."/>
            <person name="Alvarado L."/>
            <person name="Arachchi H.M."/>
            <person name="Berlin A.M."/>
            <person name="Chapman S.B."/>
            <person name="Gainer-Dewar J."/>
            <person name="Goldberg J."/>
            <person name="Griggs A."/>
            <person name="Gujja S."/>
            <person name="Hansen M."/>
            <person name="Howarth C."/>
            <person name="Imamovic A."/>
            <person name="Ireland A."/>
            <person name="Larimer J."/>
            <person name="McCowan C."/>
            <person name="Murphy C."/>
            <person name="Pearson M."/>
            <person name="Poon T.W."/>
            <person name="Priest M."/>
            <person name="Roberts A."/>
            <person name="Saif S."/>
            <person name="Shea T."/>
            <person name="Sisk P."/>
            <person name="Sykes S."/>
            <person name="Wortman J."/>
            <person name="Nusbaum C."/>
            <person name="Birren B."/>
        </authorList>
    </citation>
    <scope>NUCLEOTIDE SEQUENCE [LARGE SCALE GENOMIC DNA]</scope>
    <source>
        <strain evidence="1 2">ATCC 49903</strain>
    </source>
</reference>
<name>S0L5E3_9ENTE</name>
<dbReference type="eggNOG" id="ENOG502ZAKM">
    <property type="taxonomic scope" value="Bacteria"/>
</dbReference>
<evidence type="ECO:0000313" key="2">
    <source>
        <dbReference type="Proteomes" id="UP000015961"/>
    </source>
</evidence>
<dbReference type="STRING" id="1140003.OMY_00580"/>
<dbReference type="Proteomes" id="UP000015961">
    <property type="component" value="Unassembled WGS sequence"/>
</dbReference>
<keyword evidence="2" id="KW-1185">Reference proteome</keyword>
<accession>S0L5E3</accession>
<dbReference type="Gene3D" id="2.60.120.260">
    <property type="entry name" value="Galactose-binding domain-like"/>
    <property type="match status" value="1"/>
</dbReference>
<dbReference type="PATRIC" id="fig|1140003.3.peg.575"/>
<dbReference type="EMBL" id="ASWO01000001">
    <property type="protein sequence ID" value="EOT87517.1"/>
    <property type="molecule type" value="Genomic_DNA"/>
</dbReference>
<proteinExistence type="predicted"/>
<dbReference type="OrthoDB" id="5674083at2"/>
<evidence type="ECO:0000313" key="1">
    <source>
        <dbReference type="EMBL" id="EOT87517.1"/>
    </source>
</evidence>
<comment type="caution">
    <text evidence="1">The sequence shown here is derived from an EMBL/GenBank/DDBJ whole genome shotgun (WGS) entry which is preliminary data.</text>
</comment>
<sequence>MITIELKNHEHQVITGPIDHEKEVGAYRVTAKEQAVLGIKDYTYQLGDYIDVRFDTKENYVVVQLDETLAPALLYIPEDTWRYQVLTKDTDKKALVETAFSAKRHHIMVRYAYPFEITNYQNLTQNTHDQKAGSGAFPHAYANVETRDDVVFFAKNAIDGKYANQSHGSYPFTSWGINQMPDAALTIDFGSEVELDRIQLLFRGDYPHDSYWEQVTITFSDGTSQRMDTTNRLDFQTFIIEKKRTRTITFSQLLKHQDASSFPALTQIEAFGRRIL</sequence>
<gene>
    <name evidence="1" type="ORF">I573_00573</name>
</gene>
<dbReference type="RefSeq" id="WP_016185071.1">
    <property type="nucleotide sequence ID" value="NZ_ASWO01000001.1"/>
</dbReference>
<organism evidence="1 2">
    <name type="scientific">Enterococcus sulfureus ATCC 49903</name>
    <dbReference type="NCBI Taxonomy" id="1140003"/>
    <lineage>
        <taxon>Bacteria</taxon>
        <taxon>Bacillati</taxon>
        <taxon>Bacillota</taxon>
        <taxon>Bacilli</taxon>
        <taxon>Lactobacillales</taxon>
        <taxon>Enterococcaceae</taxon>
        <taxon>Enterococcus</taxon>
    </lineage>
</organism>
<dbReference type="AlphaFoldDB" id="S0L5E3"/>
<dbReference type="SUPFAM" id="SSF49785">
    <property type="entry name" value="Galactose-binding domain-like"/>
    <property type="match status" value="1"/>
</dbReference>
<dbReference type="InterPro" id="IPR008979">
    <property type="entry name" value="Galactose-bd-like_sf"/>
</dbReference>